<gene>
    <name evidence="2" type="ORF">CQ394_11225</name>
</gene>
<protein>
    <submittedName>
        <fullName evidence="2">Flagellar biosynthesis protein FlgM</fullName>
    </submittedName>
</protein>
<evidence type="ECO:0000259" key="1">
    <source>
        <dbReference type="Pfam" id="PF04316"/>
    </source>
</evidence>
<dbReference type="Proteomes" id="UP000220840">
    <property type="component" value="Unassembled WGS sequence"/>
</dbReference>
<dbReference type="InterPro" id="IPR031316">
    <property type="entry name" value="FlgM_C"/>
</dbReference>
<proteinExistence type="predicted"/>
<dbReference type="SUPFAM" id="SSF101498">
    <property type="entry name" value="Anti-sigma factor FlgM"/>
    <property type="match status" value="1"/>
</dbReference>
<keyword evidence="2" id="KW-0282">Flagellum</keyword>
<comment type="caution">
    <text evidence="2">The sequence shown here is derived from an EMBL/GenBank/DDBJ whole genome shotgun (WGS) entry which is preliminary data.</text>
</comment>
<reference evidence="2 3" key="1">
    <citation type="submission" date="2017-10" db="EMBL/GenBank/DDBJ databases">
        <title>Effective Description of Clostridium neonatale sp. nov. linked to necrotizing enterocolitis in neonates and a clarification of species assignable to the genus Clostridium (Prazmowski 1880) emend. Lawson and Rainey 2016.</title>
        <authorList>
            <person name="Bernard K."/>
            <person name="Burdz T."/>
            <person name="Wiebe D."/>
            <person name="Balcewich B."/>
            <person name="Alfa M."/>
            <person name="Bernier A.-M."/>
        </authorList>
    </citation>
    <scope>NUCLEOTIDE SEQUENCE [LARGE SCALE GENOMIC DNA]</scope>
    <source>
        <strain evidence="2 3">LCDC99A005</strain>
    </source>
</reference>
<dbReference type="AlphaFoldDB" id="A0A2A7ML53"/>
<dbReference type="RefSeq" id="WP_058296379.1">
    <property type="nucleotide sequence ID" value="NZ_CAKJVF010000011.1"/>
</dbReference>
<evidence type="ECO:0000313" key="3">
    <source>
        <dbReference type="Proteomes" id="UP000220840"/>
    </source>
</evidence>
<evidence type="ECO:0000313" key="2">
    <source>
        <dbReference type="EMBL" id="PEG32233.1"/>
    </source>
</evidence>
<dbReference type="InterPro" id="IPR035890">
    <property type="entry name" value="Anti-sigma-28_factor_FlgM_sf"/>
</dbReference>
<keyword evidence="3" id="KW-1185">Reference proteome</keyword>
<keyword evidence="2" id="KW-0969">Cilium</keyword>
<name>A0A2A7ML53_9CLOT</name>
<dbReference type="STRING" id="137838.GCA_001458595_03734"/>
<feature type="domain" description="Anti-sigma-28 factor FlgM C-terminal" evidence="1">
    <location>
        <begin position="33"/>
        <end position="83"/>
    </location>
</feature>
<accession>A0A2A7ML53</accession>
<dbReference type="GeneID" id="68878714"/>
<dbReference type="EMBL" id="PDCJ01000001">
    <property type="protein sequence ID" value="PEG32233.1"/>
    <property type="molecule type" value="Genomic_DNA"/>
</dbReference>
<sequence>MSISRISNQSYINSYTSGKVTQMDKMRNTKSTDRIEISSLGKSLQEYSLNGEIDNSKKIAELRTKVDSGTYNIDARLTAKSLLYAMKEK</sequence>
<dbReference type="Pfam" id="PF04316">
    <property type="entry name" value="FlgM"/>
    <property type="match status" value="1"/>
</dbReference>
<dbReference type="OrthoDB" id="2112800at2"/>
<keyword evidence="2" id="KW-0966">Cell projection</keyword>
<organism evidence="2 3">
    <name type="scientific">Clostridium neonatale</name>
    <dbReference type="NCBI Taxonomy" id="137838"/>
    <lineage>
        <taxon>Bacteria</taxon>
        <taxon>Bacillati</taxon>
        <taxon>Bacillota</taxon>
        <taxon>Clostridia</taxon>
        <taxon>Eubacteriales</taxon>
        <taxon>Clostridiaceae</taxon>
        <taxon>Clostridium</taxon>
    </lineage>
</organism>